<dbReference type="InterPro" id="IPR013785">
    <property type="entry name" value="Aldolase_TIM"/>
</dbReference>
<sequence>MKTLPAGIYTAVPTFFLDNEDIDVETFRRHLQYVSTAGSIPVISGTMGEGCHLSASERTHLVKITREVLDMSPATKGIPVITGVGSSSTRESIELAKSAALAGADFVMLIPPGYYAGALKADNMFAVKQYIIDVSEASPIPLIVYNFPAVSSGIDMDSDFVIDMVKKAPNVCGMKFTCANVGKIGRITSTLRDPGFQALYPRRYHQTTQDGAKTDGQTIPYFSAIDGFIDILLPSMAVHSSGAITAISNFVPKSCVKLWQLCERAHLSPEAYADAQRLQELISNADGGVQRVGVSGMKLILHKQFGYGGRPRRPLLPMRDELVDALLKDDWVQKLLRYEASM</sequence>
<dbReference type="GO" id="GO:0008840">
    <property type="term" value="F:4-hydroxy-tetrahydrodipicolinate synthase activity"/>
    <property type="evidence" value="ECO:0007669"/>
    <property type="project" value="TreeGrafter"/>
</dbReference>
<feature type="active site" description="Proton donor/acceptor" evidence="3">
    <location>
        <position position="145"/>
    </location>
</feature>
<dbReference type="SMART" id="SM01130">
    <property type="entry name" value="DHDPS"/>
    <property type="match status" value="1"/>
</dbReference>
<feature type="binding site" evidence="4">
    <location>
        <position position="244"/>
    </location>
    <ligand>
        <name>pyruvate</name>
        <dbReference type="ChEBI" id="CHEBI:15361"/>
    </ligand>
</feature>
<comment type="caution">
    <text evidence="5">The sequence shown here is derived from an EMBL/GenBank/DDBJ whole genome shotgun (WGS) entry which is preliminary data.</text>
</comment>
<dbReference type="CDD" id="cd00408">
    <property type="entry name" value="DHDPS-like"/>
    <property type="match status" value="1"/>
</dbReference>
<dbReference type="PRINTS" id="PR00146">
    <property type="entry name" value="DHPICSNTHASE"/>
</dbReference>
<dbReference type="PANTHER" id="PTHR12128:SF66">
    <property type="entry name" value="4-HYDROXY-2-OXOGLUTARATE ALDOLASE, MITOCHONDRIAL"/>
    <property type="match status" value="1"/>
</dbReference>
<feature type="active site" description="Schiff-base intermediate with substrate" evidence="3">
    <location>
        <position position="175"/>
    </location>
</feature>
<protein>
    <recommendedName>
        <fullName evidence="7">Dihydrodipicolinate synthase</fullName>
    </recommendedName>
</protein>
<dbReference type="Proteomes" id="UP001172681">
    <property type="component" value="Unassembled WGS sequence"/>
</dbReference>
<evidence type="ECO:0000256" key="1">
    <source>
        <dbReference type="ARBA" id="ARBA00023239"/>
    </source>
</evidence>
<dbReference type="AlphaFoldDB" id="A0AA39CX59"/>
<proteinExistence type="inferred from homology"/>
<keyword evidence="1 2" id="KW-0456">Lyase</keyword>
<comment type="similarity">
    <text evidence="2">Belongs to the DapA family.</text>
</comment>
<dbReference type="PANTHER" id="PTHR12128">
    <property type="entry name" value="DIHYDRODIPICOLINATE SYNTHASE"/>
    <property type="match status" value="1"/>
</dbReference>
<dbReference type="EMBL" id="JAPDRN010000046">
    <property type="protein sequence ID" value="KAJ9633472.1"/>
    <property type="molecule type" value="Genomic_DNA"/>
</dbReference>
<evidence type="ECO:0008006" key="7">
    <source>
        <dbReference type="Google" id="ProtNLM"/>
    </source>
</evidence>
<keyword evidence="6" id="KW-1185">Reference proteome</keyword>
<dbReference type="Gene3D" id="3.20.20.70">
    <property type="entry name" value="Aldolase class I"/>
    <property type="match status" value="1"/>
</dbReference>
<dbReference type="InterPro" id="IPR002220">
    <property type="entry name" value="DapA-like"/>
</dbReference>
<dbReference type="Pfam" id="PF00701">
    <property type="entry name" value="DHDPS"/>
    <property type="match status" value="1"/>
</dbReference>
<name>A0AA39CX59_9EURO</name>
<gene>
    <name evidence="5" type="ORF">H2204_007022</name>
</gene>
<dbReference type="PIRSF" id="PIRSF001365">
    <property type="entry name" value="DHDPS"/>
    <property type="match status" value="1"/>
</dbReference>
<evidence type="ECO:0000313" key="6">
    <source>
        <dbReference type="Proteomes" id="UP001172681"/>
    </source>
</evidence>
<evidence type="ECO:0000256" key="4">
    <source>
        <dbReference type="PIRSR" id="PIRSR001365-2"/>
    </source>
</evidence>
<dbReference type="SUPFAM" id="SSF51569">
    <property type="entry name" value="Aldolase"/>
    <property type="match status" value="1"/>
</dbReference>
<evidence type="ECO:0000313" key="5">
    <source>
        <dbReference type="EMBL" id="KAJ9633472.1"/>
    </source>
</evidence>
<evidence type="ECO:0000256" key="3">
    <source>
        <dbReference type="PIRSR" id="PIRSR001365-1"/>
    </source>
</evidence>
<accession>A0AA39CX59</accession>
<organism evidence="5 6">
    <name type="scientific">Knufia peltigerae</name>
    <dbReference type="NCBI Taxonomy" id="1002370"/>
    <lineage>
        <taxon>Eukaryota</taxon>
        <taxon>Fungi</taxon>
        <taxon>Dikarya</taxon>
        <taxon>Ascomycota</taxon>
        <taxon>Pezizomycotina</taxon>
        <taxon>Eurotiomycetes</taxon>
        <taxon>Chaetothyriomycetidae</taxon>
        <taxon>Chaetothyriales</taxon>
        <taxon>Trichomeriaceae</taxon>
        <taxon>Knufia</taxon>
    </lineage>
</organism>
<evidence type="ECO:0000256" key="2">
    <source>
        <dbReference type="PIRNR" id="PIRNR001365"/>
    </source>
</evidence>
<reference evidence="5" key="1">
    <citation type="submission" date="2022-10" db="EMBL/GenBank/DDBJ databases">
        <title>Culturing micro-colonial fungi from biological soil crusts in the Mojave desert and describing Neophaeococcomyces mojavensis, and introducing the new genera and species Taxawa tesnikishii.</title>
        <authorList>
            <person name="Kurbessoian T."/>
            <person name="Stajich J.E."/>
        </authorList>
    </citation>
    <scope>NUCLEOTIDE SEQUENCE</scope>
    <source>
        <strain evidence="5">TK_35</strain>
    </source>
</reference>